<dbReference type="CDD" id="cd03257">
    <property type="entry name" value="ABC_NikE_OppD_transporters"/>
    <property type="match status" value="1"/>
</dbReference>
<dbReference type="RefSeq" id="WP_092495818.1">
    <property type="nucleotide sequence ID" value="NZ_FOFG01000003.1"/>
</dbReference>
<dbReference type="PROSITE" id="PS00211">
    <property type="entry name" value="ABC_TRANSPORTER_1"/>
    <property type="match status" value="1"/>
</dbReference>
<dbReference type="InterPro" id="IPR003593">
    <property type="entry name" value="AAA+_ATPase"/>
</dbReference>
<dbReference type="Gene3D" id="3.40.50.300">
    <property type="entry name" value="P-loop containing nucleotide triphosphate hydrolases"/>
    <property type="match status" value="1"/>
</dbReference>
<dbReference type="OrthoDB" id="9802264at2"/>
<keyword evidence="7" id="KW-0472">Membrane</keyword>
<dbReference type="GO" id="GO:0015833">
    <property type="term" value="P:peptide transport"/>
    <property type="evidence" value="ECO:0007669"/>
    <property type="project" value="InterPro"/>
</dbReference>
<sequence>MIPPVANPDPTDPILRVGGLTVSFATDRDPVTAIRDVSFDVNPGEILSIVGESGSGKTVSLLSILGLTDPRTTTTSGSVIFKGKRILELPDREMRRIRGREIALISQDPMTALTPVYTIGMQIAEQIRAHQSISRRGARKRAVELLGEVGLPNPSEMVDRFPHQLSGGMRQRAVIAMALSCNPALLVADEPTTALDVTVQAQVLDLLRRLRKDFGSSIILITHDMGVVGEMADRVLVMYAGRVVESGTAEQIFDDPWHPYTWGLLASIPPLRGPRPERLASISGTPPTPANLPPGCAFAPRCRFRFEPCSNPPPRYKDDGHTALCFIPPEDRPRLRATVLGGERSAA</sequence>
<reference evidence="9 10" key="1">
    <citation type="submission" date="2016-10" db="EMBL/GenBank/DDBJ databases">
        <authorList>
            <person name="de Groot N.N."/>
        </authorList>
    </citation>
    <scope>NUCLEOTIDE SEQUENCE [LARGE SCALE GENOMIC DNA]</scope>
    <source>
        <strain evidence="9 10">A52C2</strain>
    </source>
</reference>
<keyword evidence="10" id="KW-1185">Reference proteome</keyword>
<dbReference type="GO" id="GO:0005524">
    <property type="term" value="F:ATP binding"/>
    <property type="evidence" value="ECO:0007669"/>
    <property type="project" value="UniProtKB-KW"/>
</dbReference>
<evidence type="ECO:0000256" key="3">
    <source>
        <dbReference type="ARBA" id="ARBA00022448"/>
    </source>
</evidence>
<dbReference type="SUPFAM" id="SSF52540">
    <property type="entry name" value="P-loop containing nucleoside triphosphate hydrolases"/>
    <property type="match status" value="1"/>
</dbReference>
<evidence type="ECO:0000256" key="7">
    <source>
        <dbReference type="ARBA" id="ARBA00023136"/>
    </source>
</evidence>
<dbReference type="InterPro" id="IPR027417">
    <property type="entry name" value="P-loop_NTPase"/>
</dbReference>
<protein>
    <submittedName>
        <fullName evidence="9">Peptide/nickel transport system ATP-binding protein</fullName>
    </submittedName>
</protein>
<dbReference type="FunFam" id="3.40.50.300:FF:000016">
    <property type="entry name" value="Oligopeptide ABC transporter ATP-binding component"/>
    <property type="match status" value="1"/>
</dbReference>
<evidence type="ECO:0000256" key="2">
    <source>
        <dbReference type="ARBA" id="ARBA00005417"/>
    </source>
</evidence>
<comment type="subcellular location">
    <subcellularLocation>
        <location evidence="1">Cell inner membrane</location>
        <topology evidence="1">Peripheral membrane protein</topology>
    </subcellularLocation>
</comment>
<evidence type="ECO:0000256" key="1">
    <source>
        <dbReference type="ARBA" id="ARBA00004417"/>
    </source>
</evidence>
<dbReference type="PANTHER" id="PTHR43297:SF2">
    <property type="entry name" value="DIPEPTIDE TRANSPORT ATP-BINDING PROTEIN DPPD"/>
    <property type="match status" value="1"/>
</dbReference>
<dbReference type="GO" id="GO:0016887">
    <property type="term" value="F:ATP hydrolysis activity"/>
    <property type="evidence" value="ECO:0007669"/>
    <property type="project" value="InterPro"/>
</dbReference>
<dbReference type="InterPro" id="IPR050388">
    <property type="entry name" value="ABC_Ni/Peptide_Import"/>
</dbReference>
<feature type="domain" description="ABC transporter" evidence="8">
    <location>
        <begin position="15"/>
        <end position="265"/>
    </location>
</feature>
<dbReference type="AlphaFoldDB" id="A0A1H9EMH1"/>
<dbReference type="SMART" id="SM00382">
    <property type="entry name" value="AAA"/>
    <property type="match status" value="1"/>
</dbReference>
<keyword evidence="6 9" id="KW-0067">ATP-binding</keyword>
<dbReference type="Proteomes" id="UP000199647">
    <property type="component" value="Unassembled WGS sequence"/>
</dbReference>
<dbReference type="InterPro" id="IPR013563">
    <property type="entry name" value="Oligopep_ABC_C"/>
</dbReference>
<keyword evidence="3" id="KW-0813">Transport</keyword>
<dbReference type="PROSITE" id="PS50893">
    <property type="entry name" value="ABC_TRANSPORTER_2"/>
    <property type="match status" value="1"/>
</dbReference>
<dbReference type="STRING" id="1855383.SAMN05216548_103216"/>
<evidence type="ECO:0000256" key="5">
    <source>
        <dbReference type="ARBA" id="ARBA00022741"/>
    </source>
</evidence>
<dbReference type="NCBIfam" id="TIGR01727">
    <property type="entry name" value="oligo_HPY"/>
    <property type="match status" value="1"/>
</dbReference>
<evidence type="ECO:0000256" key="4">
    <source>
        <dbReference type="ARBA" id="ARBA00022475"/>
    </source>
</evidence>
<keyword evidence="5" id="KW-0547">Nucleotide-binding</keyword>
<dbReference type="GO" id="GO:0005886">
    <property type="term" value="C:plasma membrane"/>
    <property type="evidence" value="ECO:0007669"/>
    <property type="project" value="UniProtKB-SubCell"/>
</dbReference>
<evidence type="ECO:0000313" key="9">
    <source>
        <dbReference type="EMBL" id="SEQ26920.1"/>
    </source>
</evidence>
<proteinExistence type="inferred from homology"/>
<dbReference type="InterPro" id="IPR017871">
    <property type="entry name" value="ABC_transporter-like_CS"/>
</dbReference>
<dbReference type="GO" id="GO:0055085">
    <property type="term" value="P:transmembrane transport"/>
    <property type="evidence" value="ECO:0007669"/>
    <property type="project" value="UniProtKB-ARBA"/>
</dbReference>
<dbReference type="Pfam" id="PF08352">
    <property type="entry name" value="oligo_HPY"/>
    <property type="match status" value="1"/>
</dbReference>
<organism evidence="9 10">
    <name type="scientific">Faunimonas pinastri</name>
    <dbReference type="NCBI Taxonomy" id="1855383"/>
    <lineage>
        <taxon>Bacteria</taxon>
        <taxon>Pseudomonadati</taxon>
        <taxon>Pseudomonadota</taxon>
        <taxon>Alphaproteobacteria</taxon>
        <taxon>Hyphomicrobiales</taxon>
        <taxon>Afifellaceae</taxon>
        <taxon>Faunimonas</taxon>
    </lineage>
</organism>
<dbReference type="Pfam" id="PF00005">
    <property type="entry name" value="ABC_tran"/>
    <property type="match status" value="1"/>
</dbReference>
<gene>
    <name evidence="9" type="ORF">SAMN05216548_103216</name>
</gene>
<evidence type="ECO:0000256" key="6">
    <source>
        <dbReference type="ARBA" id="ARBA00022840"/>
    </source>
</evidence>
<dbReference type="EMBL" id="FOFG01000003">
    <property type="protein sequence ID" value="SEQ26920.1"/>
    <property type="molecule type" value="Genomic_DNA"/>
</dbReference>
<dbReference type="PANTHER" id="PTHR43297">
    <property type="entry name" value="OLIGOPEPTIDE TRANSPORT ATP-BINDING PROTEIN APPD"/>
    <property type="match status" value="1"/>
</dbReference>
<evidence type="ECO:0000259" key="8">
    <source>
        <dbReference type="PROSITE" id="PS50893"/>
    </source>
</evidence>
<accession>A0A1H9EMH1</accession>
<comment type="similarity">
    <text evidence="2">Belongs to the ABC transporter superfamily.</text>
</comment>
<name>A0A1H9EMH1_9HYPH</name>
<dbReference type="InterPro" id="IPR003439">
    <property type="entry name" value="ABC_transporter-like_ATP-bd"/>
</dbReference>
<evidence type="ECO:0000313" key="10">
    <source>
        <dbReference type="Proteomes" id="UP000199647"/>
    </source>
</evidence>
<keyword evidence="4" id="KW-1003">Cell membrane</keyword>